<dbReference type="OrthoDB" id="5283654at2759"/>
<dbReference type="SUPFAM" id="SSF51735">
    <property type="entry name" value="NAD(P)-binding Rossmann-fold domains"/>
    <property type="match status" value="1"/>
</dbReference>
<dbReference type="PANTHER" id="PTHR47706:SF9">
    <property type="entry name" value="NMRA-LIKE DOMAIN-CONTAINING PROTEIN-RELATED"/>
    <property type="match status" value="1"/>
</dbReference>
<dbReference type="InterPro" id="IPR036291">
    <property type="entry name" value="NAD(P)-bd_dom_sf"/>
</dbReference>
<dbReference type="AlphaFoldDB" id="A0A8H6XHX4"/>
<evidence type="ECO:0000256" key="2">
    <source>
        <dbReference type="ARBA" id="ARBA00023002"/>
    </source>
</evidence>
<dbReference type="PANTHER" id="PTHR47706">
    <property type="entry name" value="NMRA-LIKE FAMILY PROTEIN"/>
    <property type="match status" value="1"/>
</dbReference>
<dbReference type="Proteomes" id="UP000620124">
    <property type="component" value="Unassembled WGS sequence"/>
</dbReference>
<dbReference type="GO" id="GO:0016491">
    <property type="term" value="F:oxidoreductase activity"/>
    <property type="evidence" value="ECO:0007669"/>
    <property type="project" value="UniProtKB-KW"/>
</dbReference>
<dbReference type="EMBL" id="JACAZI010000018">
    <property type="protein sequence ID" value="KAF7341528.1"/>
    <property type="molecule type" value="Genomic_DNA"/>
</dbReference>
<protein>
    <submittedName>
        <fullName evidence="3">NAD(P)-binding protein</fullName>
    </submittedName>
</protein>
<keyword evidence="2" id="KW-0560">Oxidoreductase</keyword>
<keyword evidence="1" id="KW-0521">NADP</keyword>
<organism evidence="3 4">
    <name type="scientific">Mycena venus</name>
    <dbReference type="NCBI Taxonomy" id="2733690"/>
    <lineage>
        <taxon>Eukaryota</taxon>
        <taxon>Fungi</taxon>
        <taxon>Dikarya</taxon>
        <taxon>Basidiomycota</taxon>
        <taxon>Agaricomycotina</taxon>
        <taxon>Agaricomycetes</taxon>
        <taxon>Agaricomycetidae</taxon>
        <taxon>Agaricales</taxon>
        <taxon>Marasmiineae</taxon>
        <taxon>Mycenaceae</taxon>
        <taxon>Mycena</taxon>
    </lineage>
</organism>
<evidence type="ECO:0000256" key="1">
    <source>
        <dbReference type="ARBA" id="ARBA00022857"/>
    </source>
</evidence>
<comment type="caution">
    <text evidence="3">The sequence shown here is derived from an EMBL/GenBank/DDBJ whole genome shotgun (WGS) entry which is preliminary data.</text>
</comment>
<evidence type="ECO:0000313" key="3">
    <source>
        <dbReference type="EMBL" id="KAF7341528.1"/>
    </source>
</evidence>
<dbReference type="Gene3D" id="3.40.50.720">
    <property type="entry name" value="NAD(P)-binding Rossmann-like Domain"/>
    <property type="match status" value="1"/>
</dbReference>
<gene>
    <name evidence="3" type="ORF">MVEN_01890500</name>
</gene>
<name>A0A8H6XHX4_9AGAR</name>
<keyword evidence="4" id="KW-1185">Reference proteome</keyword>
<sequence>MAMSPPVTIAILSVTGILGPSVLQAIAEHPRALDVRIRVLTRPMSAEKAHTIVAEYPTLYLTVHAIDYAGEGGGEPARGGFGLLPGFIAQDAVARAAKAAGVRLFVPSEFGAPTHSMPLDSENYILGKRYHHDLLRRLELPYLLVYTGMLPQTEPAPTPLPPLTAAEPIPLGQPPFETTRYHVATYLMQLLLDRGVEAVAGGIYVIRGLRRDRGIVSSETGKTEWVLDV</sequence>
<dbReference type="InterPro" id="IPR051609">
    <property type="entry name" value="NmrA/Isoflavone_reductase-like"/>
</dbReference>
<evidence type="ECO:0000313" key="4">
    <source>
        <dbReference type="Proteomes" id="UP000620124"/>
    </source>
</evidence>
<reference evidence="3" key="1">
    <citation type="submission" date="2020-05" db="EMBL/GenBank/DDBJ databases">
        <title>Mycena genomes resolve the evolution of fungal bioluminescence.</title>
        <authorList>
            <person name="Tsai I.J."/>
        </authorList>
    </citation>
    <scope>NUCLEOTIDE SEQUENCE</scope>
    <source>
        <strain evidence="3">CCC161011</strain>
    </source>
</reference>
<proteinExistence type="predicted"/>
<accession>A0A8H6XHX4</accession>